<comment type="caution">
    <text evidence="7">The sequence shown here is derived from an EMBL/GenBank/DDBJ whole genome shotgun (WGS) entry which is preliminary data.</text>
</comment>
<name>A0A9W7L639_9STRA</name>
<evidence type="ECO:0000256" key="2">
    <source>
        <dbReference type="ARBA" id="ARBA00010199"/>
    </source>
</evidence>
<evidence type="ECO:0000256" key="1">
    <source>
        <dbReference type="ARBA" id="ARBA00004141"/>
    </source>
</evidence>
<dbReference type="PANTHER" id="PTHR42893">
    <property type="entry name" value="PROTEIN DETOXIFICATION 44, CHLOROPLASTIC-RELATED"/>
    <property type="match status" value="1"/>
</dbReference>
<organism evidence="7 8">
    <name type="scientific">Triparma columacea</name>
    <dbReference type="NCBI Taxonomy" id="722753"/>
    <lineage>
        <taxon>Eukaryota</taxon>
        <taxon>Sar</taxon>
        <taxon>Stramenopiles</taxon>
        <taxon>Ochrophyta</taxon>
        <taxon>Bolidophyceae</taxon>
        <taxon>Parmales</taxon>
        <taxon>Triparmaceae</taxon>
        <taxon>Triparma</taxon>
    </lineage>
</organism>
<accession>A0A9W7L639</accession>
<dbReference type="AlphaFoldDB" id="A0A9W7L639"/>
<dbReference type="EMBL" id="BRYA01000023">
    <property type="protein sequence ID" value="GMI32823.1"/>
    <property type="molecule type" value="Genomic_DNA"/>
</dbReference>
<dbReference type="GO" id="GO:0016020">
    <property type="term" value="C:membrane"/>
    <property type="evidence" value="ECO:0007669"/>
    <property type="project" value="UniProtKB-SubCell"/>
</dbReference>
<dbReference type="InterPro" id="IPR044644">
    <property type="entry name" value="DinF-like"/>
</dbReference>
<sequence>MPIKTHPNLDFDPSAVIKDFLNSIQQDYRISSSQQFLKLLIGVSFVLVILIGVQLFNTKGRNRRSAHESTQLRINPSPNDPEDLTLTPLLPSTSPLGSNVRRLSALAIPTLLTIALPSVISLTDAYLASYTDLLSSPSSPPPTHISNLEVVSATVPYVNFVNFLFSASFAGTVVPSIVGGDLKDNPTLPRTLIGLAVKASLLPLLALPILAFIVPPPYLPFASLSILTFPLTFTLTTSLSILRGTLDTKTPAKVLAQTCITNLGFSFVLTHVGIPLQGASLIGVGTMLAEGGGLWRAYTVLKKRGLMETSGSLEAVHETKEKDAEDSNLLITIRDNVGASFLRSLLLQATLLGSSAYLTAQTDYIKAHVIASGLWFFSSSITDSVAGGVQTLTAKERDWGVGRDGMAMGVVIGAVLGTGIMIASPHLGMLTPGDESVQDDLQKVVGFVAGMQIVNGVVFVGDGILQGLRLFKYEAKVMAVAAAGGTAAAVAAAGWGGGDELVAVWTGISVMQGIRATLITTKLKFGNPYDGEGGRGQG</sequence>
<reference evidence="8" key="1">
    <citation type="journal article" date="2023" name="Commun. Biol.">
        <title>Genome analysis of Parmales, the sister group of diatoms, reveals the evolutionary specialization of diatoms from phago-mixotrophs to photoautotrophs.</title>
        <authorList>
            <person name="Ban H."/>
            <person name="Sato S."/>
            <person name="Yoshikawa S."/>
            <person name="Yamada K."/>
            <person name="Nakamura Y."/>
            <person name="Ichinomiya M."/>
            <person name="Sato N."/>
            <person name="Blanc-Mathieu R."/>
            <person name="Endo H."/>
            <person name="Kuwata A."/>
            <person name="Ogata H."/>
        </authorList>
    </citation>
    <scope>NUCLEOTIDE SEQUENCE [LARGE SCALE GENOMIC DNA]</scope>
</reference>
<evidence type="ECO:0000256" key="4">
    <source>
        <dbReference type="ARBA" id="ARBA00022989"/>
    </source>
</evidence>
<feature type="transmembrane region" description="Helical" evidence="6">
    <location>
        <begin position="106"/>
        <end position="128"/>
    </location>
</feature>
<feature type="transmembrane region" description="Helical" evidence="6">
    <location>
        <begin position="501"/>
        <end position="518"/>
    </location>
</feature>
<feature type="transmembrane region" description="Helical" evidence="6">
    <location>
        <begin position="477"/>
        <end position="495"/>
    </location>
</feature>
<evidence type="ECO:0000256" key="3">
    <source>
        <dbReference type="ARBA" id="ARBA00022692"/>
    </source>
</evidence>
<feature type="transmembrane region" description="Helical" evidence="6">
    <location>
        <begin position="36"/>
        <end position="56"/>
    </location>
</feature>
<keyword evidence="3 6" id="KW-0812">Transmembrane</keyword>
<evidence type="ECO:0000313" key="8">
    <source>
        <dbReference type="Proteomes" id="UP001165065"/>
    </source>
</evidence>
<gene>
    <name evidence="7" type="ORF">TrCOL_g9901</name>
</gene>
<keyword evidence="8" id="KW-1185">Reference proteome</keyword>
<dbReference type="Proteomes" id="UP001165065">
    <property type="component" value="Unassembled WGS sequence"/>
</dbReference>
<feature type="transmembrane region" description="Helical" evidence="6">
    <location>
        <begin position="405"/>
        <end position="424"/>
    </location>
</feature>
<feature type="transmembrane region" description="Helical" evidence="6">
    <location>
        <begin position="192"/>
        <end position="214"/>
    </location>
</feature>
<protein>
    <submittedName>
        <fullName evidence="7">Uncharacterized protein</fullName>
    </submittedName>
</protein>
<dbReference type="PANTHER" id="PTHR42893:SF46">
    <property type="entry name" value="PROTEIN DETOXIFICATION 44, CHLOROPLASTIC"/>
    <property type="match status" value="1"/>
</dbReference>
<feature type="transmembrane region" description="Helical" evidence="6">
    <location>
        <begin position="444"/>
        <end position="465"/>
    </location>
</feature>
<feature type="transmembrane region" description="Helical" evidence="6">
    <location>
        <begin position="160"/>
        <end position="180"/>
    </location>
</feature>
<comment type="subcellular location">
    <subcellularLocation>
        <location evidence="1">Membrane</location>
        <topology evidence="1">Multi-pass membrane protein</topology>
    </subcellularLocation>
</comment>
<keyword evidence="4 6" id="KW-1133">Transmembrane helix</keyword>
<keyword evidence="5 6" id="KW-0472">Membrane</keyword>
<evidence type="ECO:0000256" key="5">
    <source>
        <dbReference type="ARBA" id="ARBA00023136"/>
    </source>
</evidence>
<dbReference type="OrthoDB" id="2126698at2759"/>
<evidence type="ECO:0000313" key="7">
    <source>
        <dbReference type="EMBL" id="GMI32823.1"/>
    </source>
</evidence>
<comment type="similarity">
    <text evidence="2">Belongs to the multi antimicrobial extrusion (MATE) (TC 2.A.66.1) family.</text>
</comment>
<evidence type="ECO:0000256" key="6">
    <source>
        <dbReference type="SAM" id="Phobius"/>
    </source>
</evidence>
<proteinExistence type="inferred from homology"/>
<feature type="transmembrane region" description="Helical" evidence="6">
    <location>
        <begin position="220"/>
        <end position="242"/>
    </location>
</feature>